<evidence type="ECO:0000256" key="2">
    <source>
        <dbReference type="ARBA" id="ARBA00005635"/>
    </source>
</evidence>
<evidence type="ECO:0000256" key="1">
    <source>
        <dbReference type="ARBA" id="ARBA00004123"/>
    </source>
</evidence>
<keyword evidence="6 8" id="KW-0539">Nucleus</keyword>
<comment type="subcellular location">
    <subcellularLocation>
        <location evidence="1 8">Nucleus</location>
    </subcellularLocation>
</comment>
<evidence type="ECO:0000313" key="10">
    <source>
        <dbReference type="EMBL" id="KZT74377.1"/>
    </source>
</evidence>
<reference evidence="10 11" key="1">
    <citation type="journal article" date="2016" name="Mol. Biol. Evol.">
        <title>Comparative Genomics of Early-Diverging Mushroom-Forming Fungi Provides Insights into the Origins of Lignocellulose Decay Capabilities.</title>
        <authorList>
            <person name="Nagy L.G."/>
            <person name="Riley R."/>
            <person name="Tritt A."/>
            <person name="Adam C."/>
            <person name="Daum C."/>
            <person name="Floudas D."/>
            <person name="Sun H."/>
            <person name="Yadav J.S."/>
            <person name="Pangilinan J."/>
            <person name="Larsson K.H."/>
            <person name="Matsuura K."/>
            <person name="Barry K."/>
            <person name="Labutti K."/>
            <person name="Kuo R."/>
            <person name="Ohm R.A."/>
            <person name="Bhattacharya S.S."/>
            <person name="Shirouzu T."/>
            <person name="Yoshinaga Y."/>
            <person name="Martin F.M."/>
            <person name="Grigoriev I.V."/>
            <person name="Hibbett D.S."/>
        </authorList>
    </citation>
    <scope>NUCLEOTIDE SEQUENCE [LARGE SCALE GENOMIC DNA]</scope>
    <source>
        <strain evidence="10 11">L-15889</strain>
    </source>
</reference>
<evidence type="ECO:0000313" key="11">
    <source>
        <dbReference type="Proteomes" id="UP000076727"/>
    </source>
</evidence>
<comment type="similarity">
    <text evidence="2 8">Belongs to the Mediator complex subunit 17 family.</text>
</comment>
<evidence type="ECO:0000256" key="6">
    <source>
        <dbReference type="ARBA" id="ARBA00023242"/>
    </source>
</evidence>
<protein>
    <recommendedName>
        <fullName evidence="3 8">Mediator of RNA polymerase II transcription subunit 17</fullName>
    </recommendedName>
    <alternativeName>
        <fullName evidence="7 8">Mediator complex subunit 17</fullName>
    </alternativeName>
</protein>
<accession>A0A165U465</accession>
<dbReference type="InterPro" id="IPR019313">
    <property type="entry name" value="Mediator_Med17"/>
</dbReference>
<dbReference type="GO" id="GO:0003712">
    <property type="term" value="F:transcription coregulator activity"/>
    <property type="evidence" value="ECO:0007669"/>
    <property type="project" value="InterPro"/>
</dbReference>
<proteinExistence type="inferred from homology"/>
<sequence>MEEPPWKKTKLSLERPYRDDDGNPIPALLDITADGQHVFEPKEDATAKVGDNLRRIFVERGIDYFDRKKGASGTAAGLDASTEENVAEDNEDNLQGPRRHMTTEELYKMRVELLPHLHVVLGEMTQARDLLSMLLATAGPSQAPSVTQLLSQSTLPSSQSAPPPPQNLTATVVSKPPPILSVRAFNAQLVVGGKDRTLRRAADLFRSAAENMEAGRTRSESYWLDALRIRRRNWGLVPAPLPPGSSAGKGADKTSKDFLVSFGLEEAPAVFRRRAIGRMPTLDTEQSRIEFPLRQNTRLRVSLKRTNEDGHEYMASNVISMMKETTLEESLRAAQIEVVEQEIFAALIKEAGSLPTATAHVSERSIVVKAAQGTDLVVQLVDSDSEQNAQISGTTVATCNFVAAAFRVLLLRVHSYLRSERIKRTGSIRTPSQPFIALPPPVLQPVIDLLQYEVFCDRVRAEFDRIVSALRQAGVPAKMHFEAMAGSGEEFLRLITDNRPKPVGGEARIRIDNRHTLRFTFISPSMLIAHLPQATLGIASLAQLSQLLADEVGAFLLKRICDIGTERCSGVSGAWFVDALSSRSVGKWDGCVLTFRVTFSEDSFLVCTATRLERARGQLEPTVETYTTKGYYDNTLVGWTTRVIDSALLKHPSPSIPHS</sequence>
<dbReference type="AlphaFoldDB" id="A0A165U465"/>
<evidence type="ECO:0000256" key="4">
    <source>
        <dbReference type="ARBA" id="ARBA00023015"/>
    </source>
</evidence>
<feature type="region of interest" description="Disordered" evidence="9">
    <location>
        <begin position="146"/>
        <end position="169"/>
    </location>
</feature>
<dbReference type="OrthoDB" id="10251234at2759"/>
<keyword evidence="8" id="KW-0010">Activator</keyword>
<feature type="compositionally biased region" description="Low complexity" evidence="9">
    <location>
        <begin position="146"/>
        <end position="160"/>
    </location>
</feature>
<gene>
    <name evidence="8" type="primary">MED17</name>
    <name evidence="10" type="ORF">DAEQUDRAFT_761241</name>
</gene>
<dbReference type="GO" id="GO:0016592">
    <property type="term" value="C:mediator complex"/>
    <property type="evidence" value="ECO:0007669"/>
    <property type="project" value="InterPro"/>
</dbReference>
<feature type="compositionally biased region" description="Acidic residues" evidence="9">
    <location>
        <begin position="81"/>
        <end position="92"/>
    </location>
</feature>
<evidence type="ECO:0000256" key="8">
    <source>
        <dbReference type="RuleBase" id="RU364140"/>
    </source>
</evidence>
<dbReference type="PANTHER" id="PTHR13114">
    <property type="entry name" value="MEDIATOR OF RNA POLYMERASE II TRANSCRIPTION SUBUNIT 17"/>
    <property type="match status" value="1"/>
</dbReference>
<feature type="compositionally biased region" description="Basic and acidic residues" evidence="9">
    <location>
        <begin position="1"/>
        <end position="21"/>
    </location>
</feature>
<feature type="region of interest" description="Disordered" evidence="9">
    <location>
        <begin position="69"/>
        <end position="96"/>
    </location>
</feature>
<evidence type="ECO:0000256" key="7">
    <source>
        <dbReference type="ARBA" id="ARBA00032014"/>
    </source>
</evidence>
<comment type="function">
    <text evidence="8">Component of the Mediator complex, a coactivator involved in the regulated transcription of nearly all RNA polymerase II-dependent genes. Mediator functions as a bridge to convey information from gene-specific regulatory proteins to the basal RNA polymerase II transcription machinery. Mediator is recruited to promoters by direct interactions with regulatory proteins and serves as a scaffold for the assembly of a functional preinitiation complex with RNA polymerase II and the general transcription factors.</text>
</comment>
<dbReference type="EMBL" id="KV429033">
    <property type="protein sequence ID" value="KZT74377.1"/>
    <property type="molecule type" value="Genomic_DNA"/>
</dbReference>
<dbReference type="Pfam" id="PF10156">
    <property type="entry name" value="Med17"/>
    <property type="match status" value="1"/>
</dbReference>
<organism evidence="10 11">
    <name type="scientific">Daedalea quercina L-15889</name>
    <dbReference type="NCBI Taxonomy" id="1314783"/>
    <lineage>
        <taxon>Eukaryota</taxon>
        <taxon>Fungi</taxon>
        <taxon>Dikarya</taxon>
        <taxon>Basidiomycota</taxon>
        <taxon>Agaricomycotina</taxon>
        <taxon>Agaricomycetes</taxon>
        <taxon>Polyporales</taxon>
        <taxon>Fomitopsis</taxon>
    </lineage>
</organism>
<keyword evidence="11" id="KW-1185">Reference proteome</keyword>
<name>A0A165U465_9APHY</name>
<feature type="region of interest" description="Disordered" evidence="9">
    <location>
        <begin position="1"/>
        <end position="25"/>
    </location>
</feature>
<evidence type="ECO:0000256" key="5">
    <source>
        <dbReference type="ARBA" id="ARBA00023163"/>
    </source>
</evidence>
<dbReference type="STRING" id="1314783.A0A165U465"/>
<dbReference type="Proteomes" id="UP000076727">
    <property type="component" value="Unassembled WGS sequence"/>
</dbReference>
<keyword evidence="5 8" id="KW-0804">Transcription</keyword>
<dbReference type="PANTHER" id="PTHR13114:SF7">
    <property type="entry name" value="MEDIATOR OF RNA POLYMERASE II TRANSCRIPTION SUBUNIT 17"/>
    <property type="match status" value="1"/>
</dbReference>
<dbReference type="GO" id="GO:0006357">
    <property type="term" value="P:regulation of transcription by RNA polymerase II"/>
    <property type="evidence" value="ECO:0007669"/>
    <property type="project" value="InterPro"/>
</dbReference>
<keyword evidence="4 8" id="KW-0805">Transcription regulation</keyword>
<dbReference type="GO" id="GO:0070847">
    <property type="term" value="C:core mediator complex"/>
    <property type="evidence" value="ECO:0007669"/>
    <property type="project" value="TreeGrafter"/>
</dbReference>
<evidence type="ECO:0000256" key="9">
    <source>
        <dbReference type="SAM" id="MobiDB-lite"/>
    </source>
</evidence>
<comment type="subunit">
    <text evidence="8">Component of the Mediator complex.</text>
</comment>
<evidence type="ECO:0000256" key="3">
    <source>
        <dbReference type="ARBA" id="ARBA00019610"/>
    </source>
</evidence>